<protein>
    <submittedName>
        <fullName evidence="3">Glycosyltransferase, GT2 family</fullName>
    </submittedName>
</protein>
<dbReference type="InterPro" id="IPR001173">
    <property type="entry name" value="Glyco_trans_2-like"/>
</dbReference>
<sequence>MRFSLILATINRVNEPECLLHSLSAQVYDDAFEVIIIDQNPDDRLNGMVARYQQYFPILHLRQDKPLLARARNQGIPHIRGAYVGFPDDDCVYEPDTLSKAARFFAHNPQYAGIVGNVLELDSDTEAMLMDKAPEPGIVDYDKAWGVVMTAAFFMRTEELDDTRFDETIGPGTYWGCGEDVDLLLRRMDAGARFYFDPSLIVRHPSPYGIYSTWQLVERYSRYGRGTGYLMAKRQFPLRAVIGSIMEPIIKIGFFITRRRWKDLPSLPVAGFGRLIGYIGYHLESSKHSAISPLVEKS</sequence>
<evidence type="ECO:0000259" key="1">
    <source>
        <dbReference type="Pfam" id="PF00535"/>
    </source>
</evidence>
<dbReference type="Pfam" id="PF00535">
    <property type="entry name" value="Glycos_transf_2"/>
    <property type="match status" value="1"/>
</dbReference>
<dbReference type="Gene3D" id="3.90.550.10">
    <property type="entry name" value="Spore Coat Polysaccharide Biosynthesis Protein SpsA, Chain A"/>
    <property type="match status" value="1"/>
</dbReference>
<proteinExistence type="predicted"/>
<dbReference type="InterPro" id="IPR029044">
    <property type="entry name" value="Nucleotide-diphossugar_trans"/>
</dbReference>
<gene>
    <name evidence="2" type="ORF">BECKLPF1236A_GA0070988_101313</name>
    <name evidence="3" type="ORF">BECKLPF1236C_GA0070990_101472</name>
</gene>
<dbReference type="EMBL" id="CAADFP010000147">
    <property type="protein sequence ID" value="VFK31707.1"/>
    <property type="molecule type" value="Genomic_DNA"/>
</dbReference>
<accession>A0A450XR02</accession>
<evidence type="ECO:0000313" key="2">
    <source>
        <dbReference type="EMBL" id="VFK15713.1"/>
    </source>
</evidence>
<dbReference type="GO" id="GO:0016740">
    <property type="term" value="F:transferase activity"/>
    <property type="evidence" value="ECO:0007669"/>
    <property type="project" value="UniProtKB-KW"/>
</dbReference>
<organism evidence="3">
    <name type="scientific">Candidatus Kentrum sp. LPFa</name>
    <dbReference type="NCBI Taxonomy" id="2126335"/>
    <lineage>
        <taxon>Bacteria</taxon>
        <taxon>Pseudomonadati</taxon>
        <taxon>Pseudomonadota</taxon>
        <taxon>Gammaproteobacteria</taxon>
        <taxon>Candidatus Kentrum</taxon>
    </lineage>
</organism>
<dbReference type="SUPFAM" id="SSF53448">
    <property type="entry name" value="Nucleotide-diphospho-sugar transferases"/>
    <property type="match status" value="1"/>
</dbReference>
<dbReference type="AlphaFoldDB" id="A0A450XR02"/>
<keyword evidence="3" id="KW-0808">Transferase</keyword>
<name>A0A450XR02_9GAMM</name>
<reference evidence="3" key="1">
    <citation type="submission" date="2019-02" db="EMBL/GenBank/DDBJ databases">
        <authorList>
            <person name="Gruber-Vodicka R. H."/>
            <person name="Seah K. B. B."/>
        </authorList>
    </citation>
    <scope>NUCLEOTIDE SEQUENCE</scope>
    <source>
        <strain evidence="2">BECK_S312</strain>
        <strain evidence="3">BECK_S426</strain>
    </source>
</reference>
<dbReference type="PANTHER" id="PTHR43685:SF3">
    <property type="entry name" value="SLR2126 PROTEIN"/>
    <property type="match status" value="1"/>
</dbReference>
<dbReference type="EMBL" id="CAADFM010000131">
    <property type="protein sequence ID" value="VFK15713.1"/>
    <property type="molecule type" value="Genomic_DNA"/>
</dbReference>
<feature type="domain" description="Glycosyltransferase 2-like" evidence="1">
    <location>
        <begin position="4"/>
        <end position="118"/>
    </location>
</feature>
<dbReference type="InterPro" id="IPR050834">
    <property type="entry name" value="Glycosyltransf_2"/>
</dbReference>
<dbReference type="CDD" id="cd00761">
    <property type="entry name" value="Glyco_tranf_GTA_type"/>
    <property type="match status" value="1"/>
</dbReference>
<evidence type="ECO:0000313" key="3">
    <source>
        <dbReference type="EMBL" id="VFK31707.1"/>
    </source>
</evidence>
<dbReference type="PANTHER" id="PTHR43685">
    <property type="entry name" value="GLYCOSYLTRANSFERASE"/>
    <property type="match status" value="1"/>
</dbReference>